<evidence type="ECO:0000313" key="1">
    <source>
        <dbReference type="EnsemblPlants" id="OBART08G01420.1"/>
    </source>
</evidence>
<name>A0A0D3GVV3_9ORYZ</name>
<dbReference type="PaxDb" id="65489-OBART08G01420.1"/>
<dbReference type="eggNOG" id="ENOG502SRZG">
    <property type="taxonomic scope" value="Eukaryota"/>
</dbReference>
<dbReference type="Proteomes" id="UP000026960">
    <property type="component" value="Chromosome 8"/>
</dbReference>
<evidence type="ECO:0000313" key="2">
    <source>
        <dbReference type="Proteomes" id="UP000026960"/>
    </source>
</evidence>
<dbReference type="STRING" id="65489.A0A0D3GVV3"/>
<accession>A0A0D3GVV3</accession>
<dbReference type="EnsemblPlants" id="OBART08G01420.1">
    <property type="protein sequence ID" value="OBART08G01420.1"/>
    <property type="gene ID" value="OBART08G01420"/>
</dbReference>
<protein>
    <submittedName>
        <fullName evidence="1">Uncharacterized protein</fullName>
    </submittedName>
</protein>
<keyword evidence="2" id="KW-1185">Reference proteome</keyword>
<dbReference type="Pfam" id="PF03140">
    <property type="entry name" value="DUF247"/>
    <property type="match status" value="1"/>
</dbReference>
<sequence>MAGEVVAIHVDVGHGVPDEAQASTKIQKLDGSHITPIAQGKIHRFPRGLIGIGGSNEQRYIVPTFVAIGPYHHGKPHLHKMEEVKLAAMNRFIATANGASAGDVSGKLLSVVGDVRGCYADDEKLKCFSDDDFAAMMLVDGCFLLQFMMEKRKPLFEGRALSSEYSILKDMMLLENQVPWLVLDTLMEFLPMEMEVEQNVRRFVADVGDMFLRNNKEHEVSLTTSCFSVLFEVSPHKSSFLKDYKPANLLDLLRSSQIFRMPTEELSVRLVGSSLLSSSAVELAQIGVNLTASTAEWFGDMSVKEGPVYGELSLSPMFLNDVSAGWLVNMAALEASGGATTADQSSSSSSVMCSFLSVVAMLMDREEDVHQLRAKQVLYSTLSNAQTLDFFKRISQHLGFGHRYFYILQQINKFKQGRPVRSAVHKFLYKHIRAISIILSIASVLVGIFKALREL</sequence>
<proteinExistence type="predicted"/>
<organism evidence="1">
    <name type="scientific">Oryza barthii</name>
    <dbReference type="NCBI Taxonomy" id="65489"/>
    <lineage>
        <taxon>Eukaryota</taxon>
        <taxon>Viridiplantae</taxon>
        <taxon>Streptophyta</taxon>
        <taxon>Embryophyta</taxon>
        <taxon>Tracheophyta</taxon>
        <taxon>Spermatophyta</taxon>
        <taxon>Magnoliopsida</taxon>
        <taxon>Liliopsida</taxon>
        <taxon>Poales</taxon>
        <taxon>Poaceae</taxon>
        <taxon>BOP clade</taxon>
        <taxon>Oryzoideae</taxon>
        <taxon>Oryzeae</taxon>
        <taxon>Oryzinae</taxon>
        <taxon>Oryza</taxon>
    </lineage>
</organism>
<dbReference type="Gramene" id="OBART08G01420.1">
    <property type="protein sequence ID" value="OBART08G01420.1"/>
    <property type="gene ID" value="OBART08G01420"/>
</dbReference>
<dbReference type="InterPro" id="IPR004158">
    <property type="entry name" value="DUF247_pln"/>
</dbReference>
<dbReference type="PANTHER" id="PTHR31549:SF244">
    <property type="entry name" value="OS08G0121500 PROTEIN"/>
    <property type="match status" value="1"/>
</dbReference>
<reference evidence="1" key="1">
    <citation type="journal article" date="2009" name="Rice">
        <title>De Novo Next Generation Sequencing of Plant Genomes.</title>
        <authorList>
            <person name="Rounsley S."/>
            <person name="Marri P.R."/>
            <person name="Yu Y."/>
            <person name="He R."/>
            <person name="Sisneros N."/>
            <person name="Goicoechea J.L."/>
            <person name="Lee S.J."/>
            <person name="Angelova A."/>
            <person name="Kudrna D."/>
            <person name="Luo M."/>
            <person name="Affourtit J."/>
            <person name="Desany B."/>
            <person name="Knight J."/>
            <person name="Niazi F."/>
            <person name="Egholm M."/>
            <person name="Wing R.A."/>
        </authorList>
    </citation>
    <scope>NUCLEOTIDE SEQUENCE [LARGE SCALE GENOMIC DNA]</scope>
    <source>
        <strain evidence="1">cv. IRGC 105608</strain>
    </source>
</reference>
<dbReference type="HOGENOM" id="CLU_020188_1_0_1"/>
<dbReference type="PANTHER" id="PTHR31549">
    <property type="entry name" value="PROTEIN, PUTATIVE (DUF247)-RELATED-RELATED"/>
    <property type="match status" value="1"/>
</dbReference>
<dbReference type="AlphaFoldDB" id="A0A0D3GVV3"/>
<reference evidence="1" key="2">
    <citation type="submission" date="2015-03" db="UniProtKB">
        <authorList>
            <consortium name="EnsemblPlants"/>
        </authorList>
    </citation>
    <scope>IDENTIFICATION</scope>
</reference>